<reference evidence="1" key="1">
    <citation type="submission" date="2025-08" db="UniProtKB">
        <authorList>
            <consortium name="Ensembl"/>
        </authorList>
    </citation>
    <scope>IDENTIFICATION</scope>
</reference>
<evidence type="ECO:0000313" key="2">
    <source>
        <dbReference type="Proteomes" id="UP000694406"/>
    </source>
</evidence>
<dbReference type="AlphaFoldDB" id="A0A8C5S926"/>
<keyword evidence="2" id="KW-1185">Reference proteome</keyword>
<evidence type="ECO:0000313" key="1">
    <source>
        <dbReference type="Ensembl" id="ENSLLTP00000014035.1"/>
    </source>
</evidence>
<protein>
    <submittedName>
        <fullName evidence="1">Uncharacterized protein</fullName>
    </submittedName>
</protein>
<reference evidence="1" key="2">
    <citation type="submission" date="2025-09" db="UniProtKB">
        <authorList>
            <consortium name="Ensembl"/>
        </authorList>
    </citation>
    <scope>IDENTIFICATION</scope>
</reference>
<sequence length="62" mass="7250">SLWKNLSPWNCMPFTFLFRRLSSFSCPSLLWLCLCKSACADFISILSLKKKKNLIGICYRQQ</sequence>
<name>A0A8C5S926_LATLA</name>
<dbReference type="Ensembl" id="ENSLLTT00000014588.1">
    <property type="protein sequence ID" value="ENSLLTP00000014035.1"/>
    <property type="gene ID" value="ENSLLTG00000010758.1"/>
</dbReference>
<accession>A0A8C5S926</accession>
<proteinExistence type="predicted"/>
<dbReference type="Proteomes" id="UP000694406">
    <property type="component" value="Unplaced"/>
</dbReference>
<organism evidence="1 2">
    <name type="scientific">Laticauda laticaudata</name>
    <name type="common">Blue-ringed sea krait</name>
    <name type="synonym">Blue-lipped sea krait</name>
    <dbReference type="NCBI Taxonomy" id="8630"/>
    <lineage>
        <taxon>Eukaryota</taxon>
        <taxon>Metazoa</taxon>
        <taxon>Chordata</taxon>
        <taxon>Craniata</taxon>
        <taxon>Vertebrata</taxon>
        <taxon>Euteleostomi</taxon>
        <taxon>Lepidosauria</taxon>
        <taxon>Squamata</taxon>
        <taxon>Bifurcata</taxon>
        <taxon>Unidentata</taxon>
        <taxon>Episquamata</taxon>
        <taxon>Toxicofera</taxon>
        <taxon>Serpentes</taxon>
        <taxon>Colubroidea</taxon>
        <taxon>Elapidae</taxon>
        <taxon>Laticaudinae</taxon>
        <taxon>Laticauda</taxon>
    </lineage>
</organism>